<organism evidence="2 3">
    <name type="scientific">Phanerochaete carnosa (strain HHB-10118-sp)</name>
    <name type="common">White-rot fungus</name>
    <name type="synonym">Peniophora carnosa</name>
    <dbReference type="NCBI Taxonomy" id="650164"/>
    <lineage>
        <taxon>Eukaryota</taxon>
        <taxon>Fungi</taxon>
        <taxon>Dikarya</taxon>
        <taxon>Basidiomycota</taxon>
        <taxon>Agaricomycotina</taxon>
        <taxon>Agaricomycetes</taxon>
        <taxon>Polyporales</taxon>
        <taxon>Phanerochaetaceae</taxon>
        <taxon>Phanerochaete</taxon>
    </lineage>
</organism>
<feature type="region of interest" description="Disordered" evidence="1">
    <location>
        <begin position="68"/>
        <end position="159"/>
    </location>
</feature>
<dbReference type="GeneID" id="18919808"/>
<protein>
    <submittedName>
        <fullName evidence="2">Uncharacterized protein</fullName>
    </submittedName>
</protein>
<name>K5VRT9_PHACS</name>
<sequence>MTDTILNRIVDFAEKLETAEDIEQELSEWNNVHWYGAQLLALLNDYCSSPSMPPPPLLLPVPEPEQLCVHSTNDSSSAPLLANAEQSKKQAPPHCSNCGEVSPYTARPTENNKSKCLVHPEHPTNNESSPQCDTPAANTTLALSASVHSRPPGSLSDDE</sequence>
<dbReference type="Proteomes" id="UP000008370">
    <property type="component" value="Unassembled WGS sequence"/>
</dbReference>
<evidence type="ECO:0000256" key="1">
    <source>
        <dbReference type="SAM" id="MobiDB-lite"/>
    </source>
</evidence>
<proteinExistence type="predicted"/>
<accession>K5VRT9</accession>
<dbReference type="HOGENOM" id="CLU_1661410_0_0_1"/>
<dbReference type="KEGG" id="pco:PHACADRAFT_33508"/>
<dbReference type="RefSeq" id="XP_007401991.1">
    <property type="nucleotide sequence ID" value="XM_007401929.1"/>
</dbReference>
<dbReference type="InParanoid" id="K5VRT9"/>
<feature type="compositionally biased region" description="Polar residues" evidence="1">
    <location>
        <begin position="125"/>
        <end position="147"/>
    </location>
</feature>
<feature type="compositionally biased region" description="Polar residues" evidence="1">
    <location>
        <begin position="69"/>
        <end position="78"/>
    </location>
</feature>
<evidence type="ECO:0000313" key="3">
    <source>
        <dbReference type="Proteomes" id="UP000008370"/>
    </source>
</evidence>
<feature type="compositionally biased region" description="Basic and acidic residues" evidence="1">
    <location>
        <begin position="110"/>
        <end position="124"/>
    </location>
</feature>
<keyword evidence="3" id="KW-1185">Reference proteome</keyword>
<dbReference type="AlphaFoldDB" id="K5VRT9"/>
<evidence type="ECO:0000313" key="2">
    <source>
        <dbReference type="EMBL" id="EKM49480.1"/>
    </source>
</evidence>
<dbReference type="EMBL" id="JH930481">
    <property type="protein sequence ID" value="EKM49480.1"/>
    <property type="molecule type" value="Genomic_DNA"/>
</dbReference>
<gene>
    <name evidence="2" type="ORF">PHACADRAFT_33508</name>
</gene>
<reference evidence="2 3" key="1">
    <citation type="journal article" date="2012" name="BMC Genomics">
        <title>Comparative genomics of the white-rot fungi, Phanerochaete carnosa and P. chrysosporium, to elucidate the genetic basis of the distinct wood types they colonize.</title>
        <authorList>
            <person name="Suzuki H."/>
            <person name="MacDonald J."/>
            <person name="Syed K."/>
            <person name="Salamov A."/>
            <person name="Hori C."/>
            <person name="Aerts A."/>
            <person name="Henrissat B."/>
            <person name="Wiebenga A."/>
            <person name="vanKuyk P.A."/>
            <person name="Barry K."/>
            <person name="Lindquist E."/>
            <person name="LaButti K."/>
            <person name="Lapidus A."/>
            <person name="Lucas S."/>
            <person name="Coutinho P."/>
            <person name="Gong Y."/>
            <person name="Samejima M."/>
            <person name="Mahadevan R."/>
            <person name="Abou-Zaid M."/>
            <person name="de Vries R.P."/>
            <person name="Igarashi K."/>
            <person name="Yadav J.S."/>
            <person name="Grigoriev I.V."/>
            <person name="Master E.R."/>
        </authorList>
    </citation>
    <scope>NUCLEOTIDE SEQUENCE [LARGE SCALE GENOMIC DNA]</scope>
    <source>
        <strain evidence="2 3">HHB-10118-sp</strain>
    </source>
</reference>